<evidence type="ECO:0000259" key="1">
    <source>
        <dbReference type="Pfam" id="PF01385"/>
    </source>
</evidence>
<dbReference type="Pfam" id="PF01385">
    <property type="entry name" value="OrfB_IS605"/>
    <property type="match status" value="1"/>
</dbReference>
<keyword evidence="3" id="KW-1185">Reference proteome</keyword>
<organism evidence="2 3">
    <name type="scientific">Runella defluvii</name>
    <dbReference type="NCBI Taxonomy" id="370973"/>
    <lineage>
        <taxon>Bacteria</taxon>
        <taxon>Pseudomonadati</taxon>
        <taxon>Bacteroidota</taxon>
        <taxon>Cytophagia</taxon>
        <taxon>Cytophagales</taxon>
        <taxon>Spirosomataceae</taxon>
        <taxon>Runella</taxon>
    </lineage>
</organism>
<dbReference type="NCBIfam" id="NF040570">
    <property type="entry name" value="guided_TnpB"/>
    <property type="match status" value="1"/>
</dbReference>
<reference evidence="2 3" key="1">
    <citation type="submission" date="2020-08" db="EMBL/GenBank/DDBJ databases">
        <title>Genomic Encyclopedia of Type Strains, Phase IV (KMG-IV): sequencing the most valuable type-strain genomes for metagenomic binning, comparative biology and taxonomic classification.</title>
        <authorList>
            <person name="Goeker M."/>
        </authorList>
    </citation>
    <scope>NUCLEOTIDE SEQUENCE [LARGE SCALE GENOMIC DNA]</scope>
    <source>
        <strain evidence="2 3">DSM 17976</strain>
    </source>
</reference>
<gene>
    <name evidence="2" type="ORF">FHS57_006394</name>
</gene>
<comment type="caution">
    <text evidence="2">The sequence shown here is derived from an EMBL/GenBank/DDBJ whole genome shotgun (WGS) entry which is preliminary data.</text>
</comment>
<feature type="domain" description="Probable transposase IS891/IS1136/IS1341" evidence="1">
    <location>
        <begin position="112"/>
        <end position="215"/>
    </location>
</feature>
<protein>
    <submittedName>
        <fullName evidence="2">Transposase</fullName>
    </submittedName>
</protein>
<feature type="non-terminal residue" evidence="2">
    <location>
        <position position="226"/>
    </location>
</feature>
<name>A0A7W5ZSK9_9BACT</name>
<evidence type="ECO:0000313" key="3">
    <source>
        <dbReference type="Proteomes" id="UP000541352"/>
    </source>
</evidence>
<proteinExistence type="predicted"/>
<accession>A0A7W5ZSK9</accession>
<sequence length="226" mass="25728">MKQLTDLKDVEWIKSVPSQSLQNVVERLDFAYQKFFSGGGFPKWAKKGEYSSILLKSVKATDTGFILPKIGEVRIFKDRMPKGKLKTATITKEGNGFFVCVTFGSQSKNLYPIDEKQVVGLDMGITYFLTDSNGCFVENPKHTKKYEKQLRVKNRALARKKKGSSGFRKTKSELNKLHSKIADVRKDFLHKISFRYVRDNSLIVCEDLKVSNMIKFGSLSKHIADV</sequence>
<evidence type="ECO:0000313" key="2">
    <source>
        <dbReference type="EMBL" id="MBB3842363.1"/>
    </source>
</evidence>
<dbReference type="Proteomes" id="UP000541352">
    <property type="component" value="Unassembled WGS sequence"/>
</dbReference>
<dbReference type="EMBL" id="JACIBY010000035">
    <property type="protein sequence ID" value="MBB3842363.1"/>
    <property type="molecule type" value="Genomic_DNA"/>
</dbReference>
<dbReference type="InterPro" id="IPR001959">
    <property type="entry name" value="Transposase"/>
</dbReference>
<dbReference type="AlphaFoldDB" id="A0A7W5ZSK9"/>